<dbReference type="Pfam" id="PF07534">
    <property type="entry name" value="TLD"/>
    <property type="match status" value="1"/>
</dbReference>
<dbReference type="OMA" id="QNERIVH"/>
<organism evidence="2 3">
    <name type="scientific">Paramecium primaurelia</name>
    <dbReference type="NCBI Taxonomy" id="5886"/>
    <lineage>
        <taxon>Eukaryota</taxon>
        <taxon>Sar</taxon>
        <taxon>Alveolata</taxon>
        <taxon>Ciliophora</taxon>
        <taxon>Intramacronucleata</taxon>
        <taxon>Oligohymenophorea</taxon>
        <taxon>Peniculida</taxon>
        <taxon>Parameciidae</taxon>
        <taxon>Paramecium</taxon>
    </lineage>
</organism>
<comment type="caution">
    <text evidence="2">The sequence shown here is derived from an EMBL/GenBank/DDBJ whole genome shotgun (WGS) entry which is preliminary data.</text>
</comment>
<feature type="domain" description="TLDc" evidence="1">
    <location>
        <begin position="235"/>
        <end position="406"/>
    </location>
</feature>
<name>A0A8S1MY74_PARPR</name>
<protein>
    <recommendedName>
        <fullName evidence="1">TLDc domain-containing protein</fullName>
    </recommendedName>
</protein>
<reference evidence="2" key="1">
    <citation type="submission" date="2021-01" db="EMBL/GenBank/DDBJ databases">
        <authorList>
            <consortium name="Genoscope - CEA"/>
            <person name="William W."/>
        </authorList>
    </citation>
    <scope>NUCLEOTIDE SEQUENCE</scope>
</reference>
<dbReference type="InterPro" id="IPR006571">
    <property type="entry name" value="TLDc_dom"/>
</dbReference>
<dbReference type="AlphaFoldDB" id="A0A8S1MY74"/>
<keyword evidence="3" id="KW-1185">Reference proteome</keyword>
<dbReference type="PANTHER" id="PTHR23354">
    <property type="entry name" value="NUCLEOLAR PROTEIN 7/ESTROGEN RECEPTOR COACTIVATOR-RELATED"/>
    <property type="match status" value="1"/>
</dbReference>
<dbReference type="PANTHER" id="PTHR23354:SF122">
    <property type="entry name" value="GTPASE-ACTIVATING PROTEIN SKYWALKER"/>
    <property type="match status" value="1"/>
</dbReference>
<dbReference type="PROSITE" id="PS51886">
    <property type="entry name" value="TLDC"/>
    <property type="match status" value="1"/>
</dbReference>
<evidence type="ECO:0000313" key="2">
    <source>
        <dbReference type="EMBL" id="CAD8085180.1"/>
    </source>
</evidence>
<evidence type="ECO:0000313" key="3">
    <source>
        <dbReference type="Proteomes" id="UP000688137"/>
    </source>
</evidence>
<dbReference type="Proteomes" id="UP000688137">
    <property type="component" value="Unassembled WGS sequence"/>
</dbReference>
<accession>A0A8S1MY74</accession>
<proteinExistence type="predicted"/>
<gene>
    <name evidence="2" type="ORF">PPRIM_AZ9-3.1.T0740005</name>
</gene>
<dbReference type="EMBL" id="CAJJDM010000077">
    <property type="protein sequence ID" value="CAD8085180.1"/>
    <property type="molecule type" value="Genomic_DNA"/>
</dbReference>
<evidence type="ECO:0000259" key="1">
    <source>
        <dbReference type="PROSITE" id="PS51886"/>
    </source>
</evidence>
<sequence length="408" mass="48039">MISKFISINFVKEPKNSVQIQQINLQKFRELKYHFEIHFALEYGHIQDETYKVKVDNLIHIKKACKNPEHLISKLNLSPSLKDFFTELDKFNDKTLDVIFMNFKTQIANIQNALLAVQREVEQDKIREELLKIIKFDQFQQQLENFSQLEDQNNFQAIEQNEKIIHDYIKDLTKNDAKELNQSLIDLLNGIQLQIKDSNEEKFSQCKKFQEQFQYFNASKQELIKQINLNYLQQSILSYYQQLKIMKTIQFKLNKIPARFQRIFLGSKDGLNANAFWNKVEGKSNLLMIFQSKSGYIFGGFSPCLWLGVQNSYVDDKTQSSFLFSQTHDEIYPLQTCHQSKAIYSFFGNGPTFGDGHDIYIDIDFQNGYSNLGYAYQWDKYKYAKSTYLFGQSTPNIAECEIYQLIFD</sequence>